<gene>
    <name evidence="2" type="ORF">SAMN05192551_10930</name>
</gene>
<organism evidence="2 3">
    <name type="scientific">Tindallia magadiensis</name>
    <dbReference type="NCBI Taxonomy" id="69895"/>
    <lineage>
        <taxon>Bacteria</taxon>
        <taxon>Bacillati</taxon>
        <taxon>Bacillota</taxon>
        <taxon>Clostridia</taxon>
        <taxon>Peptostreptococcales</taxon>
        <taxon>Tindalliaceae</taxon>
        <taxon>Tindallia</taxon>
    </lineage>
</organism>
<dbReference type="Pfam" id="PF09991">
    <property type="entry name" value="DUF2232"/>
    <property type="match status" value="1"/>
</dbReference>
<feature type="transmembrane region" description="Helical" evidence="1">
    <location>
        <begin position="103"/>
        <end position="128"/>
    </location>
</feature>
<proteinExistence type="predicted"/>
<dbReference type="RefSeq" id="WP_093373196.1">
    <property type="nucleotide sequence ID" value="NZ_FOQA01000009.1"/>
</dbReference>
<feature type="transmembrane region" description="Helical" evidence="1">
    <location>
        <begin position="209"/>
        <end position="228"/>
    </location>
</feature>
<evidence type="ECO:0000256" key="1">
    <source>
        <dbReference type="SAM" id="Phobius"/>
    </source>
</evidence>
<name>A0A1I3GG52_9FIRM</name>
<feature type="transmembrane region" description="Helical" evidence="1">
    <location>
        <begin position="162"/>
        <end position="188"/>
    </location>
</feature>
<sequence length="310" mass="34779">MEQRDRQKAMIEAAMIATLTTIFVLGTVYIPVLSILMVLIPVPFLVLAARRSTRYAFFSLLVTILLIGVLTGVLYSLLIFVIFGPLAIVMGAWIRKGKHPHEIIFAGAFASAAATFLLIYLIGLATGIQLTLELGQMFENLFQQQIDSLQQLSIDPATAEEMIQYVLLIIPGLIMVQALFGAFINYYLTVAVLRRSQSYQQELPEFSRFKLPGHVVMGSFLVLMLSWLTSYADWLHTEGMVANTILLIVMVFFMQGLSVISFWIKRTRVPKWLRIVVLLSLVIISPIITVIAMLGLLESMINFRKISSSK</sequence>
<dbReference type="OrthoDB" id="1950201at2"/>
<keyword evidence="3" id="KW-1185">Reference proteome</keyword>
<dbReference type="PANTHER" id="PTHR41324:SF1">
    <property type="entry name" value="DUF2232 DOMAIN-CONTAINING PROTEIN"/>
    <property type="match status" value="1"/>
</dbReference>
<dbReference type="STRING" id="69895.SAMN05192551_10930"/>
<feature type="transmembrane region" description="Helical" evidence="1">
    <location>
        <begin position="21"/>
        <end position="49"/>
    </location>
</feature>
<dbReference type="InterPro" id="IPR018710">
    <property type="entry name" value="DUF2232"/>
</dbReference>
<evidence type="ECO:0000313" key="3">
    <source>
        <dbReference type="Proteomes" id="UP000199287"/>
    </source>
</evidence>
<feature type="transmembrane region" description="Helical" evidence="1">
    <location>
        <begin position="276"/>
        <end position="297"/>
    </location>
</feature>
<dbReference type="PANTHER" id="PTHR41324">
    <property type="entry name" value="MEMBRANE PROTEIN-RELATED"/>
    <property type="match status" value="1"/>
</dbReference>
<keyword evidence="1" id="KW-1133">Transmembrane helix</keyword>
<keyword evidence="1" id="KW-0812">Transmembrane</keyword>
<feature type="transmembrane region" description="Helical" evidence="1">
    <location>
        <begin position="240"/>
        <end position="264"/>
    </location>
</feature>
<reference evidence="3" key="1">
    <citation type="submission" date="2016-10" db="EMBL/GenBank/DDBJ databases">
        <authorList>
            <person name="Varghese N."/>
            <person name="Submissions S."/>
        </authorList>
    </citation>
    <scope>NUCLEOTIDE SEQUENCE [LARGE SCALE GENOMIC DNA]</scope>
    <source>
        <strain evidence="3">Z-7934</strain>
    </source>
</reference>
<feature type="transmembrane region" description="Helical" evidence="1">
    <location>
        <begin position="55"/>
        <end position="83"/>
    </location>
</feature>
<keyword evidence="1" id="KW-0472">Membrane</keyword>
<dbReference type="EMBL" id="FOQA01000009">
    <property type="protein sequence ID" value="SFI22407.1"/>
    <property type="molecule type" value="Genomic_DNA"/>
</dbReference>
<accession>A0A1I3GG52</accession>
<evidence type="ECO:0000313" key="2">
    <source>
        <dbReference type="EMBL" id="SFI22407.1"/>
    </source>
</evidence>
<dbReference type="Proteomes" id="UP000199287">
    <property type="component" value="Unassembled WGS sequence"/>
</dbReference>
<dbReference type="AlphaFoldDB" id="A0A1I3GG52"/>
<protein>
    <submittedName>
        <fullName evidence="2">Uncharacterized conserved protein YybS, DUF2232 family</fullName>
    </submittedName>
</protein>